<dbReference type="InterPro" id="IPR003226">
    <property type="entry name" value="MYG1_exonuclease"/>
</dbReference>
<keyword evidence="1" id="KW-0378">Hydrolase</keyword>
<evidence type="ECO:0000313" key="1">
    <source>
        <dbReference type="EMBL" id="GIQ90051.1"/>
    </source>
</evidence>
<dbReference type="GO" id="GO:0016787">
    <property type="term" value="F:hydrolase activity"/>
    <property type="evidence" value="ECO:0007669"/>
    <property type="project" value="UniProtKB-KW"/>
</dbReference>
<organism evidence="1 2">
    <name type="scientific">Kipferlia bialata</name>
    <dbReference type="NCBI Taxonomy" id="797122"/>
    <lineage>
        <taxon>Eukaryota</taxon>
        <taxon>Metamonada</taxon>
        <taxon>Carpediemonas-like organisms</taxon>
        <taxon>Kipferlia</taxon>
    </lineage>
</organism>
<dbReference type="Pfam" id="PF03690">
    <property type="entry name" value="MYG1_exonuc"/>
    <property type="match status" value="1"/>
</dbReference>
<keyword evidence="2" id="KW-1185">Reference proteome</keyword>
<gene>
    <name evidence="1" type="ORF">KIPB_012697</name>
</gene>
<dbReference type="Proteomes" id="UP000265618">
    <property type="component" value="Unassembled WGS sequence"/>
</dbReference>
<dbReference type="OrthoDB" id="10265310at2759"/>
<accession>A0A9K3D8I0</accession>
<comment type="caution">
    <text evidence="1">The sequence shown here is derived from an EMBL/GenBank/DDBJ whole genome shotgun (WGS) entry which is preliminary data.</text>
</comment>
<dbReference type="EMBL" id="BDIP01005711">
    <property type="protein sequence ID" value="GIQ90051.1"/>
    <property type="molecule type" value="Genomic_DNA"/>
</dbReference>
<evidence type="ECO:0000313" key="2">
    <source>
        <dbReference type="Proteomes" id="UP000265618"/>
    </source>
</evidence>
<protein>
    <submittedName>
        <fullName evidence="1">Metal-dependent protein hydrolase</fullName>
    </submittedName>
</protein>
<name>A0A9K3D8I0_9EUKA</name>
<sequence length="96" mass="10773">HYGKKVLRAVLAEHGVKVSGTEMNHMYRFVYEHLLECIDGCDNGIGSQGSPEDPRSLPEGCMKNTEDETSLVRRIHADNTIAYDHPMFKVCGTTYT</sequence>
<reference evidence="1 2" key="1">
    <citation type="journal article" date="2018" name="PLoS ONE">
        <title>The draft genome of Kipferlia bialata reveals reductive genome evolution in fornicate parasites.</title>
        <authorList>
            <person name="Tanifuji G."/>
            <person name="Takabayashi S."/>
            <person name="Kume K."/>
            <person name="Takagi M."/>
            <person name="Nakayama T."/>
            <person name="Kamikawa R."/>
            <person name="Inagaki Y."/>
            <person name="Hashimoto T."/>
        </authorList>
    </citation>
    <scope>NUCLEOTIDE SEQUENCE [LARGE SCALE GENOMIC DNA]</scope>
    <source>
        <strain evidence="1">NY0173</strain>
    </source>
</reference>
<proteinExistence type="predicted"/>
<dbReference type="AlphaFoldDB" id="A0A9K3D8I0"/>
<feature type="non-terminal residue" evidence="1">
    <location>
        <position position="1"/>
    </location>
</feature>